<organism evidence="2">
    <name type="scientific">Myoviridae sp. ctgXL3</name>
    <dbReference type="NCBI Taxonomy" id="2826681"/>
    <lineage>
        <taxon>Viruses</taxon>
        <taxon>Duplodnaviria</taxon>
        <taxon>Heunggongvirae</taxon>
        <taxon>Uroviricota</taxon>
        <taxon>Caudoviricetes</taxon>
    </lineage>
</organism>
<sequence>MSVSYNEPIGPSNNPTGMKYDPKTGSWTPSYAPTSKGGKSNTASNGTAGDSNGGLGTDKKDSAAGKAKKEAVEIESNTLTAEVPLVPSNKTLAIKVRDTVAINGVGKYLSGNYYVTNKTVALDTSSGITVSISVVKSKFADNMKTPTELSEDDIVTLNGPEPEPRVEPVELEYADTLRVGDKVKLFDPSELGVSTPVANGVLTVSKIKEDNTKVLLRELFCWVETDFVYKV</sequence>
<name>A0A8S5QS10_9CAUD</name>
<feature type="compositionally biased region" description="Polar residues" evidence="1">
    <location>
        <begin position="25"/>
        <end position="50"/>
    </location>
</feature>
<dbReference type="EMBL" id="BK015712">
    <property type="protein sequence ID" value="DAE21533.1"/>
    <property type="molecule type" value="Genomic_DNA"/>
</dbReference>
<feature type="region of interest" description="Disordered" evidence="1">
    <location>
        <begin position="1"/>
        <end position="64"/>
    </location>
</feature>
<protein>
    <submittedName>
        <fullName evidence="2">Uncharacterized protein</fullName>
    </submittedName>
</protein>
<feature type="compositionally biased region" description="Polar residues" evidence="1">
    <location>
        <begin position="1"/>
        <end position="16"/>
    </location>
</feature>
<evidence type="ECO:0000313" key="2">
    <source>
        <dbReference type="EMBL" id="DAE21533.1"/>
    </source>
</evidence>
<reference evidence="2" key="1">
    <citation type="journal article" date="2021" name="Proc. Natl. Acad. Sci. U.S.A.">
        <title>A Catalog of Tens of Thousands of Viruses from Human Metagenomes Reveals Hidden Associations with Chronic Diseases.</title>
        <authorList>
            <person name="Tisza M.J."/>
            <person name="Buck C.B."/>
        </authorList>
    </citation>
    <scope>NUCLEOTIDE SEQUENCE</scope>
    <source>
        <strain evidence="2">CtgXL3</strain>
    </source>
</reference>
<proteinExistence type="predicted"/>
<evidence type="ECO:0000256" key="1">
    <source>
        <dbReference type="SAM" id="MobiDB-lite"/>
    </source>
</evidence>
<accession>A0A8S5QS10</accession>